<evidence type="ECO:0000259" key="5">
    <source>
        <dbReference type="Pfam" id="PF21391"/>
    </source>
</evidence>
<dbReference type="InterPro" id="IPR050477">
    <property type="entry name" value="GrpII_AminoAcid_Decarb"/>
</dbReference>
<evidence type="ECO:0000256" key="3">
    <source>
        <dbReference type="ARBA" id="ARBA00023239"/>
    </source>
</evidence>
<dbReference type="EMBL" id="KV722330">
    <property type="protein sequence ID" value="OCH96572.1"/>
    <property type="molecule type" value="Genomic_DNA"/>
</dbReference>
<dbReference type="GO" id="GO:0016830">
    <property type="term" value="F:carbon-carbon lyase activity"/>
    <property type="evidence" value="ECO:0007669"/>
    <property type="project" value="InterPro"/>
</dbReference>
<dbReference type="GO" id="GO:0019752">
    <property type="term" value="P:carboxylic acid metabolic process"/>
    <property type="evidence" value="ECO:0007669"/>
    <property type="project" value="InterPro"/>
</dbReference>
<reference evidence="6 7" key="1">
    <citation type="submission" date="2016-07" db="EMBL/GenBank/DDBJ databases">
        <title>Draft genome of the white-rot fungus Obba rivulosa 3A-2.</title>
        <authorList>
            <consortium name="DOE Joint Genome Institute"/>
            <person name="Miettinen O."/>
            <person name="Riley R."/>
            <person name="Acob R."/>
            <person name="Barry K."/>
            <person name="Cullen D."/>
            <person name="De Vries R."/>
            <person name="Hainaut M."/>
            <person name="Hatakka A."/>
            <person name="Henrissat B."/>
            <person name="Hilden K."/>
            <person name="Kuo R."/>
            <person name="Labutti K."/>
            <person name="Lipzen A."/>
            <person name="Makela M.R."/>
            <person name="Sandor L."/>
            <person name="Spatafora J.W."/>
            <person name="Grigoriev I.V."/>
            <person name="Hibbett D.S."/>
        </authorList>
    </citation>
    <scope>NUCLEOTIDE SEQUENCE [LARGE SCALE GENOMIC DNA]</scope>
    <source>
        <strain evidence="6 7">3A-2</strain>
    </source>
</reference>
<dbReference type="GO" id="GO:0030170">
    <property type="term" value="F:pyridoxal phosphate binding"/>
    <property type="evidence" value="ECO:0007669"/>
    <property type="project" value="InterPro"/>
</dbReference>
<organism evidence="6 7">
    <name type="scientific">Obba rivulosa</name>
    <dbReference type="NCBI Taxonomy" id="1052685"/>
    <lineage>
        <taxon>Eukaryota</taxon>
        <taxon>Fungi</taxon>
        <taxon>Dikarya</taxon>
        <taxon>Basidiomycota</taxon>
        <taxon>Agaricomycotina</taxon>
        <taxon>Agaricomycetes</taxon>
        <taxon>Polyporales</taxon>
        <taxon>Gelatoporiaceae</taxon>
        <taxon>Obba</taxon>
    </lineage>
</organism>
<evidence type="ECO:0000256" key="4">
    <source>
        <dbReference type="PIRSR" id="PIRSR602129-50"/>
    </source>
</evidence>
<dbReference type="Pfam" id="PF00282">
    <property type="entry name" value="Pyridoxal_deC"/>
    <property type="match status" value="1"/>
</dbReference>
<keyword evidence="6" id="KW-0808">Transferase</keyword>
<comment type="cofactor">
    <cofactor evidence="1 4">
        <name>pyridoxal 5'-phosphate</name>
        <dbReference type="ChEBI" id="CHEBI:597326"/>
    </cofactor>
</comment>
<keyword evidence="2 4" id="KW-0663">Pyridoxal phosphate</keyword>
<protein>
    <submittedName>
        <fullName evidence="6">PLP-dependent transferase</fullName>
    </submittedName>
</protein>
<sequence>MPNDRVYASCLNDDLHKAVGAWFLGPQSENLDLLKKLFADAADTQAAARRDYHPEDGAFITTAMQESSVFQQMVDKLQTEYWNVARLLNDYSIPFWSPRYAGHMTFDTSLPAILGSIATTLFNPNNVAFEASPITTLLEIDVGNDLCEMLGYREQGNVQPWGHIACDGTVANLESIWAARNLKYYPLSLRDAMEPGNELNFIADTFKVHKCAEPEILTLLRDLDTWELLNLRVQEILDIPTRLYDEYGITSTFLESIMTKYIIQSRGKQAVEQEWNIKMPPQYLISNTKHYSWPKGAAIAGLGSDNMVDVPVDNNARVNIDELRNQLQKHLDDKQAVFAVVAIIGSTEEGAVDPLDEVLKARDDFQAQGLSFVVHADAAWGGYFASMIRDKPTLPGGPILVPTPRMPEPDREFVPTVTLRDSTVRQFHALAQTDSITIDPHKAGYVPYPAGGLCYRDGRMRFLLTWSAPYIKQAEDGESIGIYGVEGSKPGAPAVGTYLHHRVVGLHKEGHGGLLGEVSFTCRRISAHWAAMSTAADDFIVVPFNPLKSEPDGPDAVEKEKEFIRTNILGHSNEEIVRNQALMDELCTLGSDLNINAFACNFKINGKTNTDVEEANYLNNLVFQRLSVTTTKEKPADTPLFLSATTFAMKDYKDCATNYKKRIGLETESDQDLFILRNVVMSPFQSAGDFVQKIADIFQNTLEEEMKHVVARNTITPRKHSFTMQGTDKLYLVYRSQFYNANGRFQVILGVDANTDAFSKYQAARKNNPKEVYVLSTQDVNVSDICQDGGSFVATVSGKDLDLTSVQISNVRVIKNRPLDSRWRDPTYPADFTPFYLYGTAVQPHIAHMLLKAPNAQMSADQVALSLDAQLTDAQLAGGLLLRVSWPEAAIQPSAGSLDTYVQSLQFFHEGAKLGVEVYADPNAAAAHGPGLAAVMDDGAVKPIAKGTATLASGLYVEYTELNRQDFTNLATHRVTSVTSRQAHPKTRKEWRDVVDKRLGPRATRF</sequence>
<dbReference type="Gene3D" id="3.40.640.10">
    <property type="entry name" value="Type I PLP-dependent aspartate aminotransferase-like (Major domain)"/>
    <property type="match status" value="1"/>
</dbReference>
<dbReference type="GO" id="GO:0016740">
    <property type="term" value="F:transferase activity"/>
    <property type="evidence" value="ECO:0007669"/>
    <property type="project" value="UniProtKB-KW"/>
</dbReference>
<dbReference type="PANTHER" id="PTHR42735:SF4">
    <property type="entry name" value="PYRIDOXAL PHOSPHATE-DEPENDENT DECARBOXYLASE FAMILY PROTEIN"/>
    <property type="match status" value="1"/>
</dbReference>
<feature type="modified residue" description="N6-(pyridoxal phosphate)lysine" evidence="4">
    <location>
        <position position="442"/>
    </location>
</feature>
<evidence type="ECO:0000313" key="6">
    <source>
        <dbReference type="EMBL" id="OCH96572.1"/>
    </source>
</evidence>
<accession>A0A8E2J782</accession>
<dbReference type="PANTHER" id="PTHR42735">
    <property type="match status" value="1"/>
</dbReference>
<proteinExistence type="predicted"/>
<dbReference type="OrthoDB" id="2161780at2759"/>
<dbReference type="Proteomes" id="UP000250043">
    <property type="component" value="Unassembled WGS sequence"/>
</dbReference>
<dbReference type="InterPro" id="IPR015424">
    <property type="entry name" value="PyrdxlP-dep_Trfase"/>
</dbReference>
<dbReference type="InterPro" id="IPR002129">
    <property type="entry name" value="PyrdxlP-dep_de-COase"/>
</dbReference>
<dbReference type="Pfam" id="PF21391">
    <property type="entry name" value="tyr_de_CO2_C"/>
    <property type="match status" value="1"/>
</dbReference>
<evidence type="ECO:0000256" key="2">
    <source>
        <dbReference type="ARBA" id="ARBA00022898"/>
    </source>
</evidence>
<evidence type="ECO:0000256" key="1">
    <source>
        <dbReference type="ARBA" id="ARBA00001933"/>
    </source>
</evidence>
<keyword evidence="3" id="KW-0456">Lyase</keyword>
<name>A0A8E2J782_9APHY</name>
<dbReference type="AlphaFoldDB" id="A0A8E2J782"/>
<gene>
    <name evidence="6" type="ORF">OBBRIDRAFT_787130</name>
</gene>
<feature type="domain" description="L-tyrosine decarboxylase C-terminal" evidence="5">
    <location>
        <begin position="601"/>
        <end position="705"/>
    </location>
</feature>
<keyword evidence="7" id="KW-1185">Reference proteome</keyword>
<evidence type="ECO:0000313" key="7">
    <source>
        <dbReference type="Proteomes" id="UP000250043"/>
    </source>
</evidence>
<dbReference type="InterPro" id="IPR015421">
    <property type="entry name" value="PyrdxlP-dep_Trfase_major"/>
</dbReference>
<dbReference type="InterPro" id="IPR049373">
    <property type="entry name" value="TyrDC_C"/>
</dbReference>
<dbReference type="SUPFAM" id="SSF53383">
    <property type="entry name" value="PLP-dependent transferases"/>
    <property type="match status" value="1"/>
</dbReference>